<dbReference type="EMBL" id="CP002808">
    <property type="protein sequence ID" value="AEG73591.1"/>
    <property type="molecule type" value="Genomic_DNA"/>
</dbReference>
<reference key="2">
    <citation type="submission" date="2011-05" db="EMBL/GenBank/DDBJ databases">
        <title>The Genome of Mycoplasma haemofelis Strain Ohio2, a pathogenic hemoplasma of the cat.</title>
        <authorList>
            <person name="Santos A.P."/>
            <person name="Guimaraes A.M.S."/>
            <person name="SanMiguel P.J."/>
            <person name="Martin S.W."/>
            <person name="Messick J.B."/>
        </authorList>
    </citation>
    <scope>NUCLEOTIDE SEQUENCE</scope>
    <source>
        <strain>Ohio2</strain>
    </source>
</reference>
<organism evidence="1 2">
    <name type="scientific">Mycoplasma haemofelis (strain Ohio2)</name>
    <dbReference type="NCBI Taxonomy" id="859194"/>
    <lineage>
        <taxon>Bacteria</taxon>
        <taxon>Bacillati</taxon>
        <taxon>Mycoplasmatota</taxon>
        <taxon>Mollicutes</taxon>
        <taxon>Mycoplasmataceae</taxon>
        <taxon>Mycoplasma</taxon>
    </lineage>
</organism>
<proteinExistence type="predicted"/>
<dbReference type="BioCyc" id="MHAE859194:G1GR7-1350-MONOMER"/>
<evidence type="ECO:0000313" key="1">
    <source>
        <dbReference type="EMBL" id="AEG73591.1"/>
    </source>
</evidence>
<name>F6FG93_MYCHI</name>
<protein>
    <submittedName>
        <fullName evidence="1">Uncharacterized protein</fullName>
    </submittedName>
</protein>
<accession>F6FG93</accession>
<dbReference type="AlphaFoldDB" id="F6FG93"/>
<dbReference type="Proteomes" id="UP000007952">
    <property type="component" value="Chromosome"/>
</dbReference>
<gene>
    <name evidence="1" type="ordered locus">MHF_1355</name>
</gene>
<dbReference type="KEGG" id="mhf:MHF_1355"/>
<evidence type="ECO:0000313" key="2">
    <source>
        <dbReference type="Proteomes" id="UP000007952"/>
    </source>
</evidence>
<reference evidence="1 2" key="1">
    <citation type="journal article" date="2011" name="J. Bacteriol.">
        <title>Complete genome sequences of two hemotropic Mycoplasmas, Mycoplasma haemofelis strain Ohio2 and Mycoplasma suis strain Illinois.</title>
        <authorList>
            <person name="Messick J.B."/>
            <person name="Santos A.P."/>
            <person name="Guimaraes A.M."/>
        </authorList>
    </citation>
    <scope>NUCLEOTIDE SEQUENCE [LARGE SCALE GENOMIC DNA]</scope>
    <source>
        <strain evidence="1 2">Ohio2</strain>
    </source>
</reference>
<dbReference type="HOGENOM" id="CLU_586381_0_0_14"/>
<sequence length="466" mass="54136">MLFSFEKLIGAVGVGTTVGGGYLINSFIFPKTSSYKLTLSDLLEAAGLSPLDFDTTKTEGFDSVWDDVLSDYKKVVFDDDKNKDPEVKRLLSKGIRGLELETFSLGSDRNENINKLKRACSFASKMELKFEESSSDEGAAKYLLYRWCVSPKSAKSLLPIFQGNDPLNTETLDSFKKEFFKGKFSGTIRSYDWSRPEIEDDDQLIEDIWKRCKAFEQTTLHKQEFYEGFNKYSFWCSKSGFYHPFMDLQLGHGAELVNLFRKGYTEWKEGGRNAPFLKKWRELLRQKFNKEQTESFEQHLRYEGLSRLSKSDVNISEIFEAYRGSQKQLFGNLRDKDELLQKCRDPYANLTNASFWDQHLSELTRWCVVPYTVEQRINRNNYLTPLSSEEEWRQQAARLKNYNKDHFGQIVQEFSSMIEEKDEANKIKKLKEYCESKKKARSFEEGFDVAKSSVSSLCYAYRGPTS</sequence>